<evidence type="ECO:0000256" key="10">
    <source>
        <dbReference type="ARBA" id="ARBA00030803"/>
    </source>
</evidence>
<evidence type="ECO:0000313" key="15">
    <source>
        <dbReference type="EMBL" id="MDR5712475.1"/>
    </source>
</evidence>
<evidence type="ECO:0000256" key="4">
    <source>
        <dbReference type="ARBA" id="ARBA00022692"/>
    </source>
</evidence>
<evidence type="ECO:0000256" key="11">
    <source>
        <dbReference type="SAM" id="MobiDB-lite"/>
    </source>
</evidence>
<feature type="compositionally biased region" description="Acidic residues" evidence="11">
    <location>
        <begin position="117"/>
        <end position="132"/>
    </location>
</feature>
<dbReference type="PANTHER" id="PTHR37461">
    <property type="entry name" value="ANTI-SIGMA-K FACTOR RSKA"/>
    <property type="match status" value="1"/>
</dbReference>
<dbReference type="Proteomes" id="UP001260872">
    <property type="component" value="Unassembled WGS sequence"/>
</dbReference>
<dbReference type="InterPro" id="IPR051474">
    <property type="entry name" value="Anti-sigma-K/W_factor"/>
</dbReference>
<keyword evidence="6" id="KW-0805">Transcription regulation</keyword>
<evidence type="ECO:0000256" key="3">
    <source>
        <dbReference type="ARBA" id="ARBA00022475"/>
    </source>
</evidence>
<reference evidence="16" key="1">
    <citation type="submission" date="2023-07" db="EMBL/GenBank/DDBJ databases">
        <title>Description of three actinobacteria isolated from air of manufacturing shop in a pharmaceutical factory.</title>
        <authorList>
            <person name="Zhang D.-F."/>
        </authorList>
    </citation>
    <scope>NUCLEOTIDE SEQUENCE [LARGE SCALE GENOMIC DNA]</scope>
    <source>
        <strain evidence="16">CCTCC AB 207010</strain>
    </source>
</reference>
<dbReference type="EMBL" id="JAVKGT010000026">
    <property type="protein sequence ID" value="MDR5712475.1"/>
    <property type="molecule type" value="Genomic_DNA"/>
</dbReference>
<evidence type="ECO:0000256" key="9">
    <source>
        <dbReference type="ARBA" id="ARBA00029829"/>
    </source>
</evidence>
<keyword evidence="4 12" id="KW-0812">Transmembrane</keyword>
<evidence type="ECO:0000259" key="14">
    <source>
        <dbReference type="Pfam" id="PF22618"/>
    </source>
</evidence>
<dbReference type="Pfam" id="PF10099">
    <property type="entry name" value="RskA_C"/>
    <property type="match status" value="1"/>
</dbReference>
<protein>
    <recommendedName>
        <fullName evidence="10">Regulator of SigK</fullName>
    </recommendedName>
    <alternativeName>
        <fullName evidence="9">Sigma-K anti-sigma factor RskA</fullName>
    </alternativeName>
</protein>
<evidence type="ECO:0000256" key="1">
    <source>
        <dbReference type="ARBA" id="ARBA00004167"/>
    </source>
</evidence>
<gene>
    <name evidence="15" type="ORF">RH857_10080</name>
</gene>
<evidence type="ECO:0000256" key="12">
    <source>
        <dbReference type="SAM" id="Phobius"/>
    </source>
</evidence>
<proteinExistence type="predicted"/>
<evidence type="ECO:0000256" key="6">
    <source>
        <dbReference type="ARBA" id="ARBA00023015"/>
    </source>
</evidence>
<accession>A0ABU1FUY3</accession>
<evidence type="ECO:0000256" key="7">
    <source>
        <dbReference type="ARBA" id="ARBA00023136"/>
    </source>
</evidence>
<feature type="transmembrane region" description="Helical" evidence="12">
    <location>
        <begin position="488"/>
        <end position="508"/>
    </location>
</feature>
<evidence type="ECO:0000256" key="2">
    <source>
        <dbReference type="ARBA" id="ARBA00004236"/>
    </source>
</evidence>
<keyword evidence="7 12" id="KW-0472">Membrane</keyword>
<name>A0ABU1FUY3_9MICC</name>
<keyword evidence="8" id="KW-0804">Transcription</keyword>
<dbReference type="InterPro" id="IPR013324">
    <property type="entry name" value="RNA_pol_sigma_r3/r4-like"/>
</dbReference>
<dbReference type="InterPro" id="IPR018764">
    <property type="entry name" value="RskA_C"/>
</dbReference>
<feature type="region of interest" description="Disordered" evidence="11">
    <location>
        <begin position="217"/>
        <end position="236"/>
    </location>
</feature>
<feature type="compositionally biased region" description="Polar residues" evidence="11">
    <location>
        <begin position="66"/>
        <end position="81"/>
    </location>
</feature>
<evidence type="ECO:0000313" key="16">
    <source>
        <dbReference type="Proteomes" id="UP001260872"/>
    </source>
</evidence>
<evidence type="ECO:0000256" key="8">
    <source>
        <dbReference type="ARBA" id="ARBA00023163"/>
    </source>
</evidence>
<keyword evidence="16" id="KW-1185">Reference proteome</keyword>
<dbReference type="SUPFAM" id="SSF88659">
    <property type="entry name" value="Sigma3 and sigma4 domains of RNA polymerase sigma factors"/>
    <property type="match status" value="1"/>
</dbReference>
<keyword evidence="3" id="KW-1003">Cell membrane</keyword>
<dbReference type="InterPro" id="IPR053877">
    <property type="entry name" value="RskA_N"/>
</dbReference>
<sequence>MSTSGTDEPNENLPQPPRDGQAWQDDRAHTPADSAREEAEAYVEDYPHQAEDHVHPDDAPRHDPSEQSGSADVAESSTSEGTGDADAVAAEETGALDDVDLDRAELATDPEGSAAEDGQDLETDGGDGESETSAEPTLTELLTGTARGDQASFSAFFESTSDVVYGLALLMHADAEGAHASTIAVYRHLWDQADARARDLRVQAQASQLLTDEYADFTPETSPQEGADDDVTSTSTSFRPSEYELVLEWLVPLAHRIFVERFRERLAEPIPLAAVPKEQGGGVAGLPEEILGDLMPLSDSQAQSLALSYLVGLPHQRIAEQTGAAIPSIKSRLRDAMTRLHTQRTERETEPDPILRAAVTKKDVQRSGAVNRNFTNEIAADLEKGLLVELAELYALDALDDQERALLDESALTAEPDLAQQWDTRVLAARRTLAEIFAAHSVVPPSHLLEELLDSLADSQQDIGMGMVEEFTERTEETEKRNPVMKKWMFIVGFLLIVAVGVIVIWQVTAGQNVQAIADSDPDAYQAEGIEMTQGGEIRAVLSPAEDIGYLEFTNVPELEGNATYQIWLLPVDGQTPSSLGNFTADELEEEVLPIRQLARYQNLQIMQAPHRGEERPIGDEVALIPLDERVTEIESGDDAGAEGASDSAETDMTQASQ</sequence>
<organism evidence="15 16">
    <name type="scientific">Nesterenkonia flava</name>
    <dbReference type="NCBI Taxonomy" id="469799"/>
    <lineage>
        <taxon>Bacteria</taxon>
        <taxon>Bacillati</taxon>
        <taxon>Actinomycetota</taxon>
        <taxon>Actinomycetes</taxon>
        <taxon>Micrococcales</taxon>
        <taxon>Micrococcaceae</taxon>
        <taxon>Nesterenkonia</taxon>
    </lineage>
</organism>
<keyword evidence="5 12" id="KW-1133">Transmembrane helix</keyword>
<comment type="caution">
    <text evidence="15">The sequence shown here is derived from an EMBL/GenBank/DDBJ whole genome shotgun (WGS) entry which is preliminary data.</text>
</comment>
<evidence type="ECO:0000256" key="5">
    <source>
        <dbReference type="ARBA" id="ARBA00022989"/>
    </source>
</evidence>
<feature type="compositionally biased region" description="Basic and acidic residues" evidence="11">
    <location>
        <begin position="24"/>
        <end position="65"/>
    </location>
</feature>
<evidence type="ECO:0000259" key="13">
    <source>
        <dbReference type="Pfam" id="PF10099"/>
    </source>
</evidence>
<dbReference type="PANTHER" id="PTHR37461:SF1">
    <property type="entry name" value="ANTI-SIGMA-K FACTOR RSKA"/>
    <property type="match status" value="1"/>
</dbReference>
<feature type="domain" description="Anti-sigma K factor RskA C-terminal" evidence="13">
    <location>
        <begin position="497"/>
        <end position="606"/>
    </location>
</feature>
<dbReference type="RefSeq" id="WP_310537846.1">
    <property type="nucleotide sequence ID" value="NZ_BAAAOC010000084.1"/>
</dbReference>
<comment type="subcellular location">
    <subcellularLocation>
        <location evidence="2">Cell membrane</location>
    </subcellularLocation>
    <subcellularLocation>
        <location evidence="1">Membrane</location>
        <topology evidence="1">Single-pass membrane protein</topology>
    </subcellularLocation>
</comment>
<feature type="region of interest" description="Disordered" evidence="11">
    <location>
        <begin position="631"/>
        <end position="658"/>
    </location>
</feature>
<dbReference type="Gene3D" id="1.10.10.1320">
    <property type="entry name" value="Anti-sigma factor, zinc-finger domain"/>
    <property type="match status" value="1"/>
</dbReference>
<dbReference type="Pfam" id="PF22618">
    <property type="entry name" value="RskA_N"/>
    <property type="match status" value="1"/>
</dbReference>
<dbReference type="Gene3D" id="1.10.10.10">
    <property type="entry name" value="Winged helix-like DNA-binding domain superfamily/Winged helix DNA-binding domain"/>
    <property type="match status" value="1"/>
</dbReference>
<dbReference type="InterPro" id="IPR041916">
    <property type="entry name" value="Anti_sigma_zinc_sf"/>
</dbReference>
<feature type="domain" description="Anti-sigma-K factor RskA N-terminal" evidence="14">
    <location>
        <begin position="387"/>
        <end position="434"/>
    </location>
</feature>
<dbReference type="InterPro" id="IPR036388">
    <property type="entry name" value="WH-like_DNA-bd_sf"/>
</dbReference>
<feature type="region of interest" description="Disordered" evidence="11">
    <location>
        <begin position="1"/>
        <end position="135"/>
    </location>
</feature>